<dbReference type="Gene3D" id="2.40.37.10">
    <property type="entry name" value="Lyase, Ornithine Decarboxylase, Chain A, domain 1"/>
    <property type="match status" value="1"/>
</dbReference>
<dbReference type="PANTHER" id="PTHR30511:SF0">
    <property type="entry name" value="ALANINE RACEMASE, CATABOLIC-RELATED"/>
    <property type="match status" value="1"/>
</dbReference>
<reference evidence="5" key="1">
    <citation type="journal article" date="2014" name="Int. J. Syst. Evol. Microbiol.">
        <title>Complete genome sequence of Corynebacterium casei LMG S-19264T (=DSM 44701T), isolated from a smear-ripened cheese.</title>
        <authorList>
            <consortium name="US DOE Joint Genome Institute (JGI-PGF)"/>
            <person name="Walter F."/>
            <person name="Albersmeier A."/>
            <person name="Kalinowski J."/>
            <person name="Ruckert C."/>
        </authorList>
    </citation>
    <scope>NUCLEOTIDE SEQUENCE</scope>
    <source>
        <strain evidence="5">CGMCC 1.15152</strain>
    </source>
</reference>
<dbReference type="SMART" id="SM01005">
    <property type="entry name" value="Ala_racemase_C"/>
    <property type="match status" value="1"/>
</dbReference>
<evidence type="ECO:0000256" key="1">
    <source>
        <dbReference type="ARBA" id="ARBA00001933"/>
    </source>
</evidence>
<keyword evidence="3" id="KW-0413">Isomerase</keyword>
<reference evidence="5" key="2">
    <citation type="submission" date="2020-09" db="EMBL/GenBank/DDBJ databases">
        <authorList>
            <person name="Sun Q."/>
            <person name="Zhou Y."/>
        </authorList>
    </citation>
    <scope>NUCLEOTIDE SEQUENCE</scope>
    <source>
        <strain evidence="5">CGMCC 1.15152</strain>
    </source>
</reference>
<proteinExistence type="predicted"/>
<comment type="caution">
    <text evidence="5">The sequence shown here is derived from an EMBL/GenBank/DDBJ whole genome shotgun (WGS) entry which is preliminary data.</text>
</comment>
<dbReference type="InterPro" id="IPR009006">
    <property type="entry name" value="Ala_racemase/Decarboxylase_C"/>
</dbReference>
<comment type="cofactor">
    <cofactor evidence="1">
        <name>pyridoxal 5'-phosphate</name>
        <dbReference type="ChEBI" id="CHEBI:597326"/>
    </cofactor>
</comment>
<gene>
    <name evidence="5" type="ORF">GCM10010915_17960</name>
</gene>
<dbReference type="AlphaFoldDB" id="A0A916YAM1"/>
<dbReference type="EMBL" id="BMHO01000001">
    <property type="protein sequence ID" value="GGD37555.1"/>
    <property type="molecule type" value="Genomic_DNA"/>
</dbReference>
<dbReference type="Proteomes" id="UP000633205">
    <property type="component" value="Unassembled WGS sequence"/>
</dbReference>
<protein>
    <recommendedName>
        <fullName evidence="4">Alanine racemase C-terminal domain-containing protein</fullName>
    </recommendedName>
</protein>
<dbReference type="PANTHER" id="PTHR30511">
    <property type="entry name" value="ALANINE RACEMASE"/>
    <property type="match status" value="1"/>
</dbReference>
<evidence type="ECO:0000256" key="3">
    <source>
        <dbReference type="ARBA" id="ARBA00023235"/>
    </source>
</evidence>
<dbReference type="GO" id="GO:0009252">
    <property type="term" value="P:peptidoglycan biosynthetic process"/>
    <property type="evidence" value="ECO:0007669"/>
    <property type="project" value="TreeGrafter"/>
</dbReference>
<name>A0A916YAM1_9MICO</name>
<dbReference type="Pfam" id="PF00842">
    <property type="entry name" value="Ala_racemase_C"/>
    <property type="match status" value="1"/>
</dbReference>
<dbReference type="GO" id="GO:0008784">
    <property type="term" value="F:alanine racemase activity"/>
    <property type="evidence" value="ECO:0007669"/>
    <property type="project" value="TreeGrafter"/>
</dbReference>
<feature type="domain" description="Alanine racemase C-terminal" evidence="4">
    <location>
        <begin position="96"/>
        <end position="221"/>
    </location>
</feature>
<dbReference type="GO" id="GO:0030170">
    <property type="term" value="F:pyridoxal phosphate binding"/>
    <property type="evidence" value="ECO:0007669"/>
    <property type="project" value="TreeGrafter"/>
</dbReference>
<sequence>MTPSKLANSRPRVRVSRSALADNIARARQSEPSSAVDLRRDACGHGAAIVAAAAREAGVTTAIVDAGEPPHGLDAVTGRALSLEAVFGIDGEGVPAMTFAAPVLQTKPLLAGDGVSYGYLHRAEKATRVALVAGGYAQGVARAIGSRASVVIAGSERPIIGRVAMDVCVVDVGNAPVSPGDEAVYFGSAAPQSLARWAEASGWTMLELVAIVGLGAEREETP</sequence>
<evidence type="ECO:0000313" key="5">
    <source>
        <dbReference type="EMBL" id="GGD37555.1"/>
    </source>
</evidence>
<accession>A0A916YAM1</accession>
<organism evidence="5 6">
    <name type="scientific">Microbacterium faecale</name>
    <dbReference type="NCBI Taxonomy" id="1804630"/>
    <lineage>
        <taxon>Bacteria</taxon>
        <taxon>Bacillati</taxon>
        <taxon>Actinomycetota</taxon>
        <taxon>Actinomycetes</taxon>
        <taxon>Micrococcales</taxon>
        <taxon>Microbacteriaceae</taxon>
        <taxon>Microbacterium</taxon>
    </lineage>
</organism>
<dbReference type="InterPro" id="IPR000821">
    <property type="entry name" value="Ala_racemase"/>
</dbReference>
<evidence type="ECO:0000256" key="2">
    <source>
        <dbReference type="ARBA" id="ARBA00022898"/>
    </source>
</evidence>
<dbReference type="InterPro" id="IPR011079">
    <property type="entry name" value="Ala_racemase_C"/>
</dbReference>
<dbReference type="GO" id="GO:0030632">
    <property type="term" value="P:D-alanine biosynthetic process"/>
    <property type="evidence" value="ECO:0007669"/>
    <property type="project" value="TreeGrafter"/>
</dbReference>
<dbReference type="RefSeq" id="WP_188711921.1">
    <property type="nucleotide sequence ID" value="NZ_BMHO01000001.1"/>
</dbReference>
<evidence type="ECO:0000313" key="6">
    <source>
        <dbReference type="Proteomes" id="UP000633205"/>
    </source>
</evidence>
<keyword evidence="6" id="KW-1185">Reference proteome</keyword>
<keyword evidence="2" id="KW-0663">Pyridoxal phosphate</keyword>
<evidence type="ECO:0000259" key="4">
    <source>
        <dbReference type="SMART" id="SM01005"/>
    </source>
</evidence>
<dbReference type="GO" id="GO:0005829">
    <property type="term" value="C:cytosol"/>
    <property type="evidence" value="ECO:0007669"/>
    <property type="project" value="TreeGrafter"/>
</dbReference>
<dbReference type="SUPFAM" id="SSF50621">
    <property type="entry name" value="Alanine racemase C-terminal domain-like"/>
    <property type="match status" value="1"/>
</dbReference>